<evidence type="ECO:0000313" key="1">
    <source>
        <dbReference type="EMBL" id="RCS51937.1"/>
    </source>
</evidence>
<comment type="caution">
    <text evidence="1">The sequence shown here is derived from an EMBL/GenBank/DDBJ whole genome shotgun (WGS) entry which is preliminary data.</text>
</comment>
<proteinExistence type="predicted"/>
<dbReference type="EMBL" id="QPEX01000016">
    <property type="protein sequence ID" value="RCS51937.1"/>
    <property type="molecule type" value="Genomic_DNA"/>
</dbReference>
<name>A0A368KSG2_9BACT</name>
<dbReference type="Proteomes" id="UP000253562">
    <property type="component" value="Unassembled WGS sequence"/>
</dbReference>
<evidence type="ECO:0000313" key="2">
    <source>
        <dbReference type="Proteomes" id="UP000253562"/>
    </source>
</evidence>
<sequence length="61" mass="6477">MEPVLAVIFGAILVLRDHAVLNQGLGLRTTAIAFGFKVSGLFGSDTNLQIFHPLPIGEGRS</sequence>
<reference evidence="1 2" key="1">
    <citation type="submission" date="2018-07" db="EMBL/GenBank/DDBJ databases">
        <title>Comparative genomes isolates from brazilian mangrove.</title>
        <authorList>
            <person name="De Araujo J.E."/>
            <person name="Taketani R.G."/>
            <person name="Silva M.C.P."/>
            <person name="Lourenco M.V."/>
            <person name="Oliveira V.M."/>
            <person name="Andreote F.D."/>
        </authorList>
    </citation>
    <scope>NUCLEOTIDE SEQUENCE [LARGE SCALE GENOMIC DNA]</scope>
    <source>
        <strain evidence="1 2">HEX PRIS-MGV</strain>
    </source>
</reference>
<protein>
    <submittedName>
        <fullName evidence="1">Uncharacterized protein</fullName>
    </submittedName>
</protein>
<gene>
    <name evidence="1" type="ORF">DTL42_09715</name>
</gene>
<dbReference type="AlphaFoldDB" id="A0A368KSG2"/>
<organism evidence="1 2">
    <name type="scientific">Bremerella cremea</name>
    <dbReference type="NCBI Taxonomy" id="1031537"/>
    <lineage>
        <taxon>Bacteria</taxon>
        <taxon>Pseudomonadati</taxon>
        <taxon>Planctomycetota</taxon>
        <taxon>Planctomycetia</taxon>
        <taxon>Pirellulales</taxon>
        <taxon>Pirellulaceae</taxon>
        <taxon>Bremerella</taxon>
    </lineage>
</organism>
<accession>A0A368KSG2</accession>